<dbReference type="Gene3D" id="2.40.160.50">
    <property type="entry name" value="membrane protein fhac: a member of the omp85/tpsb transporter family"/>
    <property type="match status" value="1"/>
</dbReference>
<accession>A0ABW6ANZ1</accession>
<comment type="caution">
    <text evidence="1">The sequence shown here is derived from an EMBL/GenBank/DDBJ whole genome shotgun (WGS) entry which is preliminary data.</text>
</comment>
<dbReference type="EMBL" id="JBHUOM010000023">
    <property type="protein sequence ID" value="MFD2936252.1"/>
    <property type="molecule type" value="Genomic_DNA"/>
</dbReference>
<sequence>MTNLYYRYMNKPTGTLSSYYCISRSLVIIFLLSVWVSKDVLAQSDSVRLYKHDVSRTDSSADIWDVYYQFINTKGHRPAEWSQAGFHPSIFPELAYALQTGFAVGLNANLSFTSADPQQNVSVIYSTPQYTQYHQVIIPIVTNLWTKGNRYNIISDWRYYDYSADNFGLGDNSRADVNDRLFYSYLRLHQSVLRQIVPNFSVGIGYALDYHWRISEENSTPQLNDDFQRYGSSTRSVSSGPTFSVQYTNRRNPNNPQSGFFGSILFRPNLQWLGSDHNWQSVVADFRKYLPLSTNGRHILAFWSMNWLSFGSQAPYLDLPSTGWDTYSNLGRGYTQGRFRGRNLVYLETEYRTILLNNGLLGGVIFANMQTYSNYPNSNQFGRILPGGGVGLRVKVNKHSNLNLAIDYGIGIGGSQGLFLNLGEVF</sequence>
<evidence type="ECO:0008006" key="3">
    <source>
        <dbReference type="Google" id="ProtNLM"/>
    </source>
</evidence>
<evidence type="ECO:0000313" key="1">
    <source>
        <dbReference type="EMBL" id="MFD2936252.1"/>
    </source>
</evidence>
<evidence type="ECO:0000313" key="2">
    <source>
        <dbReference type="Proteomes" id="UP001597512"/>
    </source>
</evidence>
<dbReference type="Proteomes" id="UP001597512">
    <property type="component" value="Unassembled WGS sequence"/>
</dbReference>
<dbReference type="RefSeq" id="WP_381504883.1">
    <property type="nucleotide sequence ID" value="NZ_JBHUOM010000023.1"/>
</dbReference>
<proteinExistence type="predicted"/>
<reference evidence="2" key="1">
    <citation type="journal article" date="2019" name="Int. J. Syst. Evol. Microbiol.">
        <title>The Global Catalogue of Microorganisms (GCM) 10K type strain sequencing project: providing services to taxonomists for standard genome sequencing and annotation.</title>
        <authorList>
            <consortium name="The Broad Institute Genomics Platform"/>
            <consortium name="The Broad Institute Genome Sequencing Center for Infectious Disease"/>
            <person name="Wu L."/>
            <person name="Ma J."/>
        </authorList>
    </citation>
    <scope>NUCLEOTIDE SEQUENCE [LARGE SCALE GENOMIC DNA]</scope>
    <source>
        <strain evidence="2">KCTC 52490</strain>
    </source>
</reference>
<keyword evidence="2" id="KW-1185">Reference proteome</keyword>
<gene>
    <name evidence="1" type="ORF">ACFS25_20900</name>
</gene>
<name>A0ABW6ANZ1_9BACT</name>
<protein>
    <recommendedName>
        <fullName evidence="3">BamA/TamA family outer membrane protein</fullName>
    </recommendedName>
</protein>
<organism evidence="1 2">
    <name type="scientific">Spirosoma flavum</name>
    <dbReference type="NCBI Taxonomy" id="2048557"/>
    <lineage>
        <taxon>Bacteria</taxon>
        <taxon>Pseudomonadati</taxon>
        <taxon>Bacteroidota</taxon>
        <taxon>Cytophagia</taxon>
        <taxon>Cytophagales</taxon>
        <taxon>Cytophagaceae</taxon>
        <taxon>Spirosoma</taxon>
    </lineage>
</organism>